<feature type="domain" description="Amidase" evidence="7">
    <location>
        <begin position="98"/>
        <end position="592"/>
    </location>
</feature>
<proteinExistence type="inferred from homology"/>
<accession>D7FZ96</accession>
<reference evidence="8 9" key="1">
    <citation type="journal article" date="2010" name="Nature">
        <title>The Ectocarpus genome and the independent evolution of multicellularity in brown algae.</title>
        <authorList>
            <person name="Cock J.M."/>
            <person name="Sterck L."/>
            <person name="Rouze P."/>
            <person name="Scornet D."/>
            <person name="Allen A.E."/>
            <person name="Amoutzias G."/>
            <person name="Anthouard V."/>
            <person name="Artiguenave F."/>
            <person name="Aury J.M."/>
            <person name="Badger J.H."/>
            <person name="Beszteri B."/>
            <person name="Billiau K."/>
            <person name="Bonnet E."/>
            <person name="Bothwell J.H."/>
            <person name="Bowler C."/>
            <person name="Boyen C."/>
            <person name="Brownlee C."/>
            <person name="Carrano C.J."/>
            <person name="Charrier B."/>
            <person name="Cho G.Y."/>
            <person name="Coelho S.M."/>
            <person name="Collen J."/>
            <person name="Corre E."/>
            <person name="Da Silva C."/>
            <person name="Delage L."/>
            <person name="Delaroque N."/>
            <person name="Dittami S.M."/>
            <person name="Doulbeau S."/>
            <person name="Elias M."/>
            <person name="Farnham G."/>
            <person name="Gachon C.M."/>
            <person name="Gschloessl B."/>
            <person name="Heesch S."/>
            <person name="Jabbari K."/>
            <person name="Jubin C."/>
            <person name="Kawai H."/>
            <person name="Kimura K."/>
            <person name="Kloareg B."/>
            <person name="Kupper F.C."/>
            <person name="Lang D."/>
            <person name="Le Bail A."/>
            <person name="Leblanc C."/>
            <person name="Lerouge P."/>
            <person name="Lohr M."/>
            <person name="Lopez P.J."/>
            <person name="Martens C."/>
            <person name="Maumus F."/>
            <person name="Michel G."/>
            <person name="Miranda-Saavedra D."/>
            <person name="Morales J."/>
            <person name="Moreau H."/>
            <person name="Motomura T."/>
            <person name="Nagasato C."/>
            <person name="Napoli C.A."/>
            <person name="Nelson D.R."/>
            <person name="Nyvall-Collen P."/>
            <person name="Peters A.F."/>
            <person name="Pommier C."/>
            <person name="Potin P."/>
            <person name="Poulain J."/>
            <person name="Quesneville H."/>
            <person name="Read B."/>
            <person name="Rensing S.A."/>
            <person name="Ritter A."/>
            <person name="Rousvoal S."/>
            <person name="Samanta M."/>
            <person name="Samson G."/>
            <person name="Schroeder D.C."/>
            <person name="Segurens B."/>
            <person name="Strittmatter M."/>
            <person name="Tonon T."/>
            <person name="Tregear J.W."/>
            <person name="Valentin K."/>
            <person name="von Dassow P."/>
            <person name="Yamagishi T."/>
            <person name="Van de Peer Y."/>
            <person name="Wincker P."/>
        </authorList>
    </citation>
    <scope>NUCLEOTIDE SEQUENCE [LARGE SCALE GENOMIC DNA]</scope>
    <source>
        <strain evidence="9">Ec32 / CCAP1310/4</strain>
    </source>
</reference>
<keyword evidence="2" id="KW-0378">Hydrolase</keyword>
<feature type="region of interest" description="Disordered" evidence="5">
    <location>
        <begin position="275"/>
        <end position="299"/>
    </location>
</feature>
<evidence type="ECO:0000259" key="7">
    <source>
        <dbReference type="Pfam" id="PF01425"/>
    </source>
</evidence>
<dbReference type="SUPFAM" id="SSF75304">
    <property type="entry name" value="Amidase signature (AS) enzymes"/>
    <property type="match status" value="1"/>
</dbReference>
<dbReference type="AlphaFoldDB" id="D7FZ96"/>
<dbReference type="InParanoid" id="D7FZ96"/>
<dbReference type="GO" id="GO:0009062">
    <property type="term" value="P:fatty acid catabolic process"/>
    <property type="evidence" value="ECO:0007669"/>
    <property type="project" value="TreeGrafter"/>
</dbReference>
<dbReference type="PANTHER" id="PTHR45847">
    <property type="entry name" value="FATTY ACID AMIDE HYDROLASE"/>
    <property type="match status" value="1"/>
</dbReference>
<dbReference type="InterPro" id="IPR023631">
    <property type="entry name" value="Amidase_dom"/>
</dbReference>
<sequence>MEANGDAQGVAIAGAAVVLVLVLYFARGDNKEKRSQKHWDAVCRGVLQERDNVMHRVLQDGSDTPQEERHSEDTRIARLRGTELMAAMRNGTLSCERAVAAFCRRARAVGKVKTNGVTEEFYDEAVQAARKVDASGGGGGGGGPTATAGLLQGMPMSIKDAMHMKGALTTCGMACKAAKGPSKEDGLLVKVLRAHGAIPFVRGNVPQCMMLPESDNAIFGRSDNPWNLGRTPGGSSGGEGSLVASRSTPLALGSDVGGSIRIPCHFTGTCGLKPTPDRMSKKGMESLSEDNKGGQRIIHPTPGPIANCVDDLELAMTALCSVEMWDADKRIPRLPWDRTVAIDGPGRPLKVGFFTTDHWFEPCAAISRAVHEAAEGLRAAGHEVVPFEPPVSGWQIAKLYYGQMGAEGNMKRFVDSIQGERMLPSYAALRQLAGFPNCLRPALSWVLRNVLGDERRASIVGITRNKGLSVRQYYELVADTYDLRSKWEDAVTDAGLDAVIFPPVALPALPHGAAKDLTLAFTYMFVANLLHWPAGVVPVTLVRPDEQDYDVKRLPVNQRDGTARLARETMRGSAGLPVGVQVMTMPFQEELALHAMREVEKAVNFVAVPAVSGL</sequence>
<keyword evidence="6" id="KW-0812">Transmembrane</keyword>
<organism evidence="8 9">
    <name type="scientific">Ectocarpus siliculosus</name>
    <name type="common">Brown alga</name>
    <name type="synonym">Conferva siliculosa</name>
    <dbReference type="NCBI Taxonomy" id="2880"/>
    <lineage>
        <taxon>Eukaryota</taxon>
        <taxon>Sar</taxon>
        <taxon>Stramenopiles</taxon>
        <taxon>Ochrophyta</taxon>
        <taxon>PX clade</taxon>
        <taxon>Phaeophyceae</taxon>
        <taxon>Ectocarpales</taxon>
        <taxon>Ectocarpaceae</taxon>
        <taxon>Ectocarpus</taxon>
    </lineage>
</organism>
<feature type="active site" description="Charge relay system" evidence="3">
    <location>
        <position position="159"/>
    </location>
</feature>
<evidence type="ECO:0000256" key="5">
    <source>
        <dbReference type="SAM" id="MobiDB-lite"/>
    </source>
</evidence>
<dbReference type="GO" id="GO:0017064">
    <property type="term" value="F:fatty acid amide hydrolase activity"/>
    <property type="evidence" value="ECO:0007669"/>
    <property type="project" value="TreeGrafter"/>
</dbReference>
<gene>
    <name evidence="8" type="ORF">Esi_0358_0030</name>
</gene>
<protein>
    <recommendedName>
        <fullName evidence="7">Amidase domain-containing protein</fullName>
    </recommendedName>
</protein>
<evidence type="ECO:0000313" key="9">
    <source>
        <dbReference type="Proteomes" id="UP000002630"/>
    </source>
</evidence>
<dbReference type="InterPro" id="IPR020556">
    <property type="entry name" value="Amidase_CS"/>
</dbReference>
<feature type="transmembrane region" description="Helical" evidence="6">
    <location>
        <begin position="6"/>
        <end position="26"/>
    </location>
</feature>
<evidence type="ECO:0000313" key="8">
    <source>
        <dbReference type="EMBL" id="CBJ32713.1"/>
    </source>
</evidence>
<keyword evidence="6" id="KW-1133">Transmembrane helix</keyword>
<evidence type="ECO:0000256" key="6">
    <source>
        <dbReference type="SAM" id="Phobius"/>
    </source>
</evidence>
<dbReference type="STRING" id="2880.D7FZ96"/>
<dbReference type="EMBL" id="FN649760">
    <property type="protein sequence ID" value="CBJ32713.1"/>
    <property type="molecule type" value="Genomic_DNA"/>
</dbReference>
<evidence type="ECO:0000256" key="1">
    <source>
        <dbReference type="ARBA" id="ARBA00009199"/>
    </source>
</evidence>
<dbReference type="eggNOG" id="KOG1212">
    <property type="taxonomic scope" value="Eukaryota"/>
</dbReference>
<feature type="binding site" evidence="4">
    <location>
        <position position="235"/>
    </location>
    <ligand>
        <name>substrate</name>
    </ligand>
</feature>
<dbReference type="PROSITE" id="PS00571">
    <property type="entry name" value="AMIDASES"/>
    <property type="match status" value="1"/>
</dbReference>
<dbReference type="InterPro" id="IPR036928">
    <property type="entry name" value="AS_sf"/>
</dbReference>
<dbReference type="Gene3D" id="3.90.1300.10">
    <property type="entry name" value="Amidase signature (AS) domain"/>
    <property type="match status" value="1"/>
</dbReference>
<evidence type="ECO:0000256" key="3">
    <source>
        <dbReference type="PIRSR" id="PIRSR001221-1"/>
    </source>
</evidence>
<dbReference type="PIRSF" id="PIRSF001221">
    <property type="entry name" value="Amidase_fungi"/>
    <property type="match status" value="1"/>
</dbReference>
<dbReference type="OrthoDB" id="566138at2759"/>
<dbReference type="GO" id="GO:0004040">
    <property type="term" value="F:amidase activity"/>
    <property type="evidence" value="ECO:0007669"/>
    <property type="project" value="TreeGrafter"/>
</dbReference>
<dbReference type="Proteomes" id="UP000002630">
    <property type="component" value="Unassembled WGS sequence"/>
</dbReference>
<name>D7FZ96_ECTSI</name>
<evidence type="ECO:0000256" key="2">
    <source>
        <dbReference type="ARBA" id="ARBA00022801"/>
    </source>
</evidence>
<feature type="active site" description="Acyl-ester intermediate" evidence="3">
    <location>
        <position position="259"/>
    </location>
</feature>
<feature type="active site" description="Charge relay system" evidence="3">
    <location>
        <position position="235"/>
    </location>
</feature>
<comment type="similarity">
    <text evidence="1">Belongs to the amidase family.</text>
</comment>
<evidence type="ECO:0000256" key="4">
    <source>
        <dbReference type="PIRSR" id="PIRSR001221-2"/>
    </source>
</evidence>
<dbReference type="Pfam" id="PF01425">
    <property type="entry name" value="Amidase"/>
    <property type="match status" value="1"/>
</dbReference>
<feature type="compositionally biased region" description="Basic and acidic residues" evidence="5">
    <location>
        <begin position="275"/>
        <end position="293"/>
    </location>
</feature>
<keyword evidence="9" id="KW-1185">Reference proteome</keyword>
<keyword evidence="6" id="KW-0472">Membrane</keyword>
<feature type="binding site" evidence="4">
    <location>
        <begin position="256"/>
        <end position="259"/>
    </location>
    <ligand>
        <name>substrate</name>
    </ligand>
</feature>
<dbReference type="PANTHER" id="PTHR45847:SF6">
    <property type="entry name" value="FATTY ACID AMIDE HYDROLASE"/>
    <property type="match status" value="1"/>
</dbReference>
<dbReference type="InterPro" id="IPR052096">
    <property type="entry name" value="Endocannabinoid_amidase"/>
</dbReference>
<feature type="binding site" evidence="4">
    <location>
        <position position="209"/>
    </location>
    <ligand>
        <name>substrate</name>
    </ligand>
</feature>